<dbReference type="KEGG" id="vcn:VOLCADRAFT_67831"/>
<dbReference type="GO" id="GO:0008408">
    <property type="term" value="F:3'-5' exonuclease activity"/>
    <property type="evidence" value="ECO:0007669"/>
    <property type="project" value="InterPro"/>
</dbReference>
<evidence type="ECO:0000256" key="9">
    <source>
        <dbReference type="ARBA" id="ARBA00025599"/>
    </source>
</evidence>
<dbReference type="GeneID" id="9620611"/>
<comment type="function">
    <text evidence="9">Exoribonuclease involved in ribosome biosynthesis. Involved in the processing of ITS1, the internal transcribed spacer localized between the 18S and 5.8S rRNAs.</text>
</comment>
<keyword evidence="7" id="KW-0269">Exonuclease</keyword>
<dbReference type="SUPFAM" id="SSF53098">
    <property type="entry name" value="Ribonuclease H-like"/>
    <property type="match status" value="1"/>
</dbReference>
<dbReference type="SMART" id="SM00479">
    <property type="entry name" value="EXOIII"/>
    <property type="match status" value="1"/>
</dbReference>
<evidence type="ECO:0000256" key="5">
    <source>
        <dbReference type="ARBA" id="ARBA00022722"/>
    </source>
</evidence>
<dbReference type="InterPro" id="IPR047021">
    <property type="entry name" value="REXO1/3/4-like"/>
</dbReference>
<dbReference type="OrthoDB" id="16516at2759"/>
<dbReference type="InterPro" id="IPR013520">
    <property type="entry name" value="Ribonucl_H"/>
</dbReference>
<dbReference type="PANTHER" id="PTHR12801:SF45">
    <property type="entry name" value="RNA EXONUCLEASE 4"/>
    <property type="match status" value="1"/>
</dbReference>
<evidence type="ECO:0000256" key="3">
    <source>
        <dbReference type="ARBA" id="ARBA00016937"/>
    </source>
</evidence>
<dbReference type="Proteomes" id="UP000001058">
    <property type="component" value="Unassembled WGS sequence"/>
</dbReference>
<dbReference type="GO" id="GO:0003676">
    <property type="term" value="F:nucleic acid binding"/>
    <property type="evidence" value="ECO:0007669"/>
    <property type="project" value="InterPro"/>
</dbReference>
<dbReference type="STRING" id="3068.D8UEQ4"/>
<comment type="similarity">
    <text evidence="2">Belongs to the REXO4 family.</text>
</comment>
<dbReference type="GO" id="GO:0006364">
    <property type="term" value="P:rRNA processing"/>
    <property type="evidence" value="ECO:0007669"/>
    <property type="project" value="UniProtKB-KW"/>
</dbReference>
<comment type="subcellular location">
    <subcellularLocation>
        <location evidence="1">Nucleus</location>
    </subcellularLocation>
</comment>
<dbReference type="Gene3D" id="3.30.420.10">
    <property type="entry name" value="Ribonuclease H-like superfamily/Ribonuclease H"/>
    <property type="match status" value="1"/>
</dbReference>
<protein>
    <recommendedName>
        <fullName evidence="3">RNA exonuclease 4</fullName>
    </recommendedName>
</protein>
<dbReference type="PANTHER" id="PTHR12801">
    <property type="entry name" value="RNA EXONUCLEASE REXO1 / RECO3 FAMILY MEMBER-RELATED"/>
    <property type="match status" value="1"/>
</dbReference>
<keyword evidence="4" id="KW-0698">rRNA processing</keyword>
<dbReference type="InterPro" id="IPR037431">
    <property type="entry name" value="REX4_DEDDh_dom"/>
</dbReference>
<dbReference type="InParanoid" id="D8UEQ4"/>
<evidence type="ECO:0000256" key="2">
    <source>
        <dbReference type="ARBA" id="ARBA00010489"/>
    </source>
</evidence>
<sequence>MKQAVAAAKKPPPPEFVLKRRAKAAAAAGGPAAARAPGGRRPGVVGTEAGLTRVLAIDCEMVGVGPKGTESALARVCLVNSSGSVLLDTFVQPKEKVTDHRTWVSGVRPSDLAGGRPVDDVIKQVGELVKDRVLVGHSIGNDLRALRLEDHPRALLRDTAKYPGLMKELPGGRKVSASLKDLAATHLGLTIQEGEHTPVDDARAALYLYQKYHRVRVRGGPGG</sequence>
<name>D8UEQ4_VOLCA</name>
<dbReference type="GO" id="GO:0005634">
    <property type="term" value="C:nucleus"/>
    <property type="evidence" value="ECO:0007669"/>
    <property type="project" value="UniProtKB-SubCell"/>
</dbReference>
<dbReference type="RefSeq" id="XP_002957121.1">
    <property type="nucleotide sequence ID" value="XM_002957075.1"/>
</dbReference>
<evidence type="ECO:0000256" key="7">
    <source>
        <dbReference type="ARBA" id="ARBA00022839"/>
    </source>
</evidence>
<gene>
    <name evidence="11" type="ORF">VOLCADRAFT_67831</name>
</gene>
<proteinExistence type="inferred from homology"/>
<dbReference type="InterPro" id="IPR012337">
    <property type="entry name" value="RNaseH-like_sf"/>
</dbReference>
<dbReference type="FunCoup" id="D8UEQ4">
    <property type="interactions" value="1601"/>
</dbReference>
<dbReference type="CDD" id="cd06144">
    <property type="entry name" value="REX4_like"/>
    <property type="match status" value="1"/>
</dbReference>
<evidence type="ECO:0000259" key="10">
    <source>
        <dbReference type="SMART" id="SM00479"/>
    </source>
</evidence>
<evidence type="ECO:0000313" key="12">
    <source>
        <dbReference type="Proteomes" id="UP000001058"/>
    </source>
</evidence>
<evidence type="ECO:0000256" key="1">
    <source>
        <dbReference type="ARBA" id="ARBA00004123"/>
    </source>
</evidence>
<accession>D8UEQ4</accession>
<feature type="domain" description="Exonuclease" evidence="10">
    <location>
        <begin position="53"/>
        <end position="218"/>
    </location>
</feature>
<dbReference type="InterPro" id="IPR036397">
    <property type="entry name" value="RNaseH_sf"/>
</dbReference>
<keyword evidence="12" id="KW-1185">Reference proteome</keyword>
<dbReference type="EMBL" id="GL378390">
    <property type="protein sequence ID" value="EFJ41775.1"/>
    <property type="molecule type" value="Genomic_DNA"/>
</dbReference>
<evidence type="ECO:0000256" key="8">
    <source>
        <dbReference type="ARBA" id="ARBA00023242"/>
    </source>
</evidence>
<evidence type="ECO:0000313" key="11">
    <source>
        <dbReference type="EMBL" id="EFJ41775.1"/>
    </source>
</evidence>
<dbReference type="Pfam" id="PF00929">
    <property type="entry name" value="RNase_T"/>
    <property type="match status" value="1"/>
</dbReference>
<evidence type="ECO:0000256" key="4">
    <source>
        <dbReference type="ARBA" id="ARBA00022552"/>
    </source>
</evidence>
<dbReference type="AlphaFoldDB" id="D8UEQ4"/>
<keyword evidence="8" id="KW-0539">Nucleus</keyword>
<reference evidence="11 12" key="1">
    <citation type="journal article" date="2010" name="Science">
        <title>Genomic analysis of organismal complexity in the multicellular green alga Volvox carteri.</title>
        <authorList>
            <person name="Prochnik S.E."/>
            <person name="Umen J."/>
            <person name="Nedelcu A.M."/>
            <person name="Hallmann A."/>
            <person name="Miller S.M."/>
            <person name="Nishii I."/>
            <person name="Ferris P."/>
            <person name="Kuo A."/>
            <person name="Mitros T."/>
            <person name="Fritz-Laylin L.K."/>
            <person name="Hellsten U."/>
            <person name="Chapman J."/>
            <person name="Simakov O."/>
            <person name="Rensing S.A."/>
            <person name="Terry A."/>
            <person name="Pangilinan J."/>
            <person name="Kapitonov V."/>
            <person name="Jurka J."/>
            <person name="Salamov A."/>
            <person name="Shapiro H."/>
            <person name="Schmutz J."/>
            <person name="Grimwood J."/>
            <person name="Lindquist E."/>
            <person name="Lucas S."/>
            <person name="Grigoriev I.V."/>
            <person name="Schmitt R."/>
            <person name="Kirk D."/>
            <person name="Rokhsar D.S."/>
        </authorList>
    </citation>
    <scope>NUCLEOTIDE SEQUENCE [LARGE SCALE GENOMIC DNA]</scope>
    <source>
        <strain evidence="12">f. Nagariensis / Eve</strain>
    </source>
</reference>
<organism evidence="12">
    <name type="scientific">Volvox carteri f. nagariensis</name>
    <dbReference type="NCBI Taxonomy" id="3068"/>
    <lineage>
        <taxon>Eukaryota</taxon>
        <taxon>Viridiplantae</taxon>
        <taxon>Chlorophyta</taxon>
        <taxon>core chlorophytes</taxon>
        <taxon>Chlorophyceae</taxon>
        <taxon>CS clade</taxon>
        <taxon>Chlamydomonadales</taxon>
        <taxon>Volvocaceae</taxon>
        <taxon>Volvox</taxon>
    </lineage>
</organism>
<evidence type="ECO:0000256" key="6">
    <source>
        <dbReference type="ARBA" id="ARBA00022801"/>
    </source>
</evidence>
<keyword evidence="5" id="KW-0540">Nuclease</keyword>
<dbReference type="eggNOG" id="KOG2249">
    <property type="taxonomic scope" value="Eukaryota"/>
</dbReference>
<dbReference type="FunFam" id="3.30.420.10:FF:000007">
    <property type="entry name" value="Interferon-stimulated exonuclease gene 20"/>
    <property type="match status" value="1"/>
</dbReference>
<keyword evidence="6" id="KW-0378">Hydrolase</keyword>